<protein>
    <submittedName>
        <fullName evidence="1">TFIIH basal transcription factor complex helicase subunit</fullName>
    </submittedName>
</protein>
<dbReference type="GO" id="GO:0004386">
    <property type="term" value="F:helicase activity"/>
    <property type="evidence" value="ECO:0007669"/>
    <property type="project" value="UniProtKB-KW"/>
</dbReference>
<reference evidence="2" key="1">
    <citation type="journal article" date="2013" name="Nat. Genet.">
        <title>The duck genome and transcriptome provide insight into an avian influenza virus reservoir species.</title>
        <authorList>
            <person name="Huang Y."/>
            <person name="Li Y."/>
            <person name="Burt D.W."/>
            <person name="Chen H."/>
            <person name="Zhang Y."/>
            <person name="Qian W."/>
            <person name="Kim H."/>
            <person name="Gan S."/>
            <person name="Zhao Y."/>
            <person name="Li J."/>
            <person name="Yi K."/>
            <person name="Feng H."/>
            <person name="Zhu P."/>
            <person name="Li B."/>
            <person name="Liu Q."/>
            <person name="Fairley S."/>
            <person name="Magor K.E."/>
            <person name="Du Z."/>
            <person name="Hu X."/>
            <person name="Goodman L."/>
            <person name="Tafer H."/>
            <person name="Vignal A."/>
            <person name="Lee T."/>
            <person name="Kim K.W."/>
            <person name="Sheng Z."/>
            <person name="An Y."/>
            <person name="Searle S."/>
            <person name="Herrero J."/>
            <person name="Groenen M.A."/>
            <person name="Crooijmans R.P."/>
            <person name="Faraut T."/>
            <person name="Cai Q."/>
            <person name="Webster R.G."/>
            <person name="Aldridge J.R."/>
            <person name="Warren W.C."/>
            <person name="Bartschat S."/>
            <person name="Kehr S."/>
            <person name="Marz M."/>
            <person name="Stadler P.F."/>
            <person name="Smith J."/>
            <person name="Kraus R.H."/>
            <person name="Zhao Y."/>
            <person name="Ren L."/>
            <person name="Fei J."/>
            <person name="Morisson M."/>
            <person name="Kaiser P."/>
            <person name="Griffin D.K."/>
            <person name="Rao M."/>
            <person name="Pitel F."/>
            <person name="Wang J."/>
            <person name="Li N."/>
        </authorList>
    </citation>
    <scope>NUCLEOTIDE SEQUENCE [LARGE SCALE GENOMIC DNA]</scope>
</reference>
<name>R0J748_ANAPL</name>
<sequence>SMGVNITRRTLDRCQANVATLQATIQKIKDTDAERLRDEYRRLVEGLREAGVARET</sequence>
<keyword evidence="1" id="KW-0378">Hydrolase</keyword>
<dbReference type="EMBL" id="KB752271">
    <property type="protein sequence ID" value="EOA92980.1"/>
    <property type="molecule type" value="Genomic_DNA"/>
</dbReference>
<organism evidence="1 2">
    <name type="scientific">Anas platyrhynchos</name>
    <name type="common">Mallard</name>
    <name type="synonym">Anas boschas</name>
    <dbReference type="NCBI Taxonomy" id="8839"/>
    <lineage>
        <taxon>Eukaryota</taxon>
        <taxon>Metazoa</taxon>
        <taxon>Chordata</taxon>
        <taxon>Craniata</taxon>
        <taxon>Vertebrata</taxon>
        <taxon>Euteleostomi</taxon>
        <taxon>Archelosauria</taxon>
        <taxon>Archosauria</taxon>
        <taxon>Dinosauria</taxon>
        <taxon>Saurischia</taxon>
        <taxon>Theropoda</taxon>
        <taxon>Coelurosauria</taxon>
        <taxon>Aves</taxon>
        <taxon>Neognathae</taxon>
        <taxon>Galloanserae</taxon>
        <taxon>Anseriformes</taxon>
        <taxon>Anatidae</taxon>
        <taxon>Anatinae</taxon>
        <taxon>Anas</taxon>
    </lineage>
</organism>
<keyword evidence="2" id="KW-1185">Reference proteome</keyword>
<feature type="non-terminal residue" evidence="1">
    <location>
        <position position="56"/>
    </location>
</feature>
<evidence type="ECO:0000313" key="2">
    <source>
        <dbReference type="Proteomes" id="UP000296049"/>
    </source>
</evidence>
<feature type="non-terminal residue" evidence="1">
    <location>
        <position position="1"/>
    </location>
</feature>
<keyword evidence="1" id="KW-0347">Helicase</keyword>
<gene>
    <name evidence="1" type="ORF">Anapl_19039</name>
</gene>
<dbReference type="AlphaFoldDB" id="R0J748"/>
<keyword evidence="1" id="KW-0067">ATP-binding</keyword>
<keyword evidence="1" id="KW-0547">Nucleotide-binding</keyword>
<accession>R0J748</accession>
<proteinExistence type="predicted"/>
<dbReference type="Proteomes" id="UP000296049">
    <property type="component" value="Unassembled WGS sequence"/>
</dbReference>
<evidence type="ECO:0000313" key="1">
    <source>
        <dbReference type="EMBL" id="EOA92980.1"/>
    </source>
</evidence>